<keyword evidence="2" id="KW-0812">Transmembrane</keyword>
<keyword evidence="2" id="KW-1133">Transmembrane helix</keyword>
<dbReference type="RefSeq" id="WP_066050812.1">
    <property type="nucleotide sequence ID" value="NZ_CP014223.1"/>
</dbReference>
<dbReference type="InterPro" id="IPR006143">
    <property type="entry name" value="RND_pump_MFP"/>
</dbReference>
<evidence type="ECO:0000259" key="3">
    <source>
        <dbReference type="Pfam" id="PF25954"/>
    </source>
</evidence>
<sequence length="407" mass="44438">MNYIAVVLRKISDNLRKMPDILKKHKKVIIPLVVVLIAITALFNIASKSEDINNSDLSETKDVSEKVNVETLRVSKDTLTDTANYSGVIVPSSTVNVLSTISGDVNKKYYEVGERVNKESVLFDMDTEDILDSVNIAEVTAANAKNAVEKAKIALNNASHDYDVNAQLFDAGVIAKNTFDNIKTTYELAKLSLQDAENAYKVAETQLSMNRKTLQDASVKSPIKGVVLESNVNENAFLSAGTIAYVIINLDVINIEVNVTEDIINTIRLGDSVDVKIASVSEEYFKGNVINISPGANSDGTFKVKIEVLNSDNLLKSGMFAEVDFVKNYLENVLTVPVNSVLSENGQNYVYIVEDGIAKKMAVKLGFDHGDNIEILDGLSENMLVVTKGQQYVSDGLAVVDVTEVNQ</sequence>
<reference evidence="6" key="3">
    <citation type="submission" date="2016-11" db="EMBL/GenBank/DDBJ databases">
        <authorList>
            <person name="Varghese N."/>
            <person name="Submissions S."/>
        </authorList>
    </citation>
    <scope>NUCLEOTIDE SEQUENCE</scope>
    <source>
        <strain evidence="6">DSM 1682</strain>
    </source>
</reference>
<evidence type="ECO:0000259" key="4">
    <source>
        <dbReference type="Pfam" id="PF25989"/>
    </source>
</evidence>
<name>A0A0X1U972_ANAPI</name>
<dbReference type="Gene3D" id="2.40.50.100">
    <property type="match status" value="1"/>
</dbReference>
<feature type="domain" description="CusB-like beta-barrel" evidence="3">
    <location>
        <begin position="255"/>
        <end position="326"/>
    </location>
</feature>
<reference evidence="7" key="2">
    <citation type="submission" date="2016-01" db="EMBL/GenBank/DDBJ databases">
        <authorList>
            <person name="Poehlein A."/>
            <person name="Schlien K."/>
            <person name="Gottschalk G."/>
            <person name="Buckel W."/>
            <person name="Daniel R."/>
        </authorList>
    </citation>
    <scope>NUCLEOTIDE SEQUENCE [LARGE SCALE GENOMIC DNA]</scope>
    <source>
        <strain evidence="7">X2</strain>
    </source>
</reference>
<dbReference type="Pfam" id="PF25954">
    <property type="entry name" value="Beta-barrel_RND_2"/>
    <property type="match status" value="1"/>
</dbReference>
<feature type="domain" description="YknX-like C-terminal permuted SH3-like" evidence="4">
    <location>
        <begin position="333"/>
        <end position="399"/>
    </location>
</feature>
<dbReference type="AlphaFoldDB" id="A0A0X1U972"/>
<dbReference type="InterPro" id="IPR058792">
    <property type="entry name" value="Beta-barrel_RND_2"/>
</dbReference>
<gene>
    <name evidence="5" type="primary">ttgG</name>
    <name evidence="5" type="ORF">CPRO_19040</name>
    <name evidence="6" type="ORF">SAMN02745151_01505</name>
</gene>
<dbReference type="Gene3D" id="1.10.287.470">
    <property type="entry name" value="Helix hairpin bin"/>
    <property type="match status" value="1"/>
</dbReference>
<accession>A0A0X1U972</accession>
<feature type="transmembrane region" description="Helical" evidence="2">
    <location>
        <begin position="28"/>
        <end position="46"/>
    </location>
</feature>
<dbReference type="EMBL" id="CP014223">
    <property type="protein sequence ID" value="AMJ41486.1"/>
    <property type="molecule type" value="Genomic_DNA"/>
</dbReference>
<organism evidence="6 8">
    <name type="scientific">Anaerotignum propionicum DSM 1682</name>
    <dbReference type="NCBI Taxonomy" id="991789"/>
    <lineage>
        <taxon>Bacteria</taxon>
        <taxon>Bacillati</taxon>
        <taxon>Bacillota</taxon>
        <taxon>Clostridia</taxon>
        <taxon>Lachnospirales</taxon>
        <taxon>Anaerotignaceae</taxon>
        <taxon>Anaerotignum</taxon>
    </lineage>
</organism>
<dbReference type="Gene3D" id="2.40.30.170">
    <property type="match status" value="1"/>
</dbReference>
<dbReference type="OrthoDB" id="9810430at2"/>
<dbReference type="SUPFAM" id="SSF111369">
    <property type="entry name" value="HlyD-like secretion proteins"/>
    <property type="match status" value="1"/>
</dbReference>
<evidence type="ECO:0000313" key="8">
    <source>
        <dbReference type="Proteomes" id="UP000184204"/>
    </source>
</evidence>
<keyword evidence="2" id="KW-0472">Membrane</keyword>
<proteinExistence type="inferred from homology"/>
<keyword evidence="7" id="KW-1185">Reference proteome</keyword>
<dbReference type="GO" id="GO:0015562">
    <property type="term" value="F:efflux transmembrane transporter activity"/>
    <property type="evidence" value="ECO:0007669"/>
    <property type="project" value="TreeGrafter"/>
</dbReference>
<evidence type="ECO:0000256" key="2">
    <source>
        <dbReference type="SAM" id="Phobius"/>
    </source>
</evidence>
<dbReference type="Proteomes" id="UP000068026">
    <property type="component" value="Chromosome"/>
</dbReference>
<evidence type="ECO:0000313" key="7">
    <source>
        <dbReference type="Proteomes" id="UP000068026"/>
    </source>
</evidence>
<dbReference type="Gene3D" id="2.40.420.20">
    <property type="match status" value="1"/>
</dbReference>
<evidence type="ECO:0000256" key="1">
    <source>
        <dbReference type="ARBA" id="ARBA00009477"/>
    </source>
</evidence>
<comment type="similarity">
    <text evidence="1">Belongs to the membrane fusion protein (MFP) (TC 8.A.1) family.</text>
</comment>
<evidence type="ECO:0000313" key="5">
    <source>
        <dbReference type="EMBL" id="AMJ41486.1"/>
    </source>
</evidence>
<reference evidence="5 7" key="1">
    <citation type="journal article" date="2016" name="Genome Announc.">
        <title>Complete Genome Sequence of the Amino Acid-Fermenting Clostridium propionicum X2 (DSM 1682).</title>
        <authorList>
            <person name="Poehlein A."/>
            <person name="Schlien K."/>
            <person name="Chowdhury N.P."/>
            <person name="Gottschalk G."/>
            <person name="Buckel W."/>
            <person name="Daniel R."/>
        </authorList>
    </citation>
    <scope>NUCLEOTIDE SEQUENCE [LARGE SCALE GENOMIC DNA]</scope>
    <source>
        <strain evidence="5 7">X2</strain>
    </source>
</reference>
<dbReference type="GO" id="GO:1990281">
    <property type="term" value="C:efflux pump complex"/>
    <property type="evidence" value="ECO:0007669"/>
    <property type="project" value="TreeGrafter"/>
</dbReference>
<reference evidence="8" key="4">
    <citation type="submission" date="2016-11" db="EMBL/GenBank/DDBJ databases">
        <authorList>
            <person name="Jaros S."/>
            <person name="Januszkiewicz K."/>
            <person name="Wedrychowicz H."/>
        </authorList>
    </citation>
    <scope>NUCLEOTIDE SEQUENCE [LARGE SCALE GENOMIC DNA]</scope>
    <source>
        <strain evidence="8">DSM 1682</strain>
    </source>
</reference>
<dbReference type="PANTHER" id="PTHR30469">
    <property type="entry name" value="MULTIDRUG RESISTANCE PROTEIN MDTA"/>
    <property type="match status" value="1"/>
</dbReference>
<dbReference type="Pfam" id="PF25989">
    <property type="entry name" value="YknX_C"/>
    <property type="match status" value="1"/>
</dbReference>
<dbReference type="PANTHER" id="PTHR30469:SF33">
    <property type="entry name" value="SLR1207 PROTEIN"/>
    <property type="match status" value="1"/>
</dbReference>
<dbReference type="EMBL" id="FQUA01000005">
    <property type="protein sequence ID" value="SHE69651.1"/>
    <property type="molecule type" value="Genomic_DNA"/>
</dbReference>
<evidence type="ECO:0000313" key="6">
    <source>
        <dbReference type="EMBL" id="SHE69651.1"/>
    </source>
</evidence>
<dbReference type="Proteomes" id="UP000184204">
    <property type="component" value="Unassembled WGS sequence"/>
</dbReference>
<dbReference type="KEGG" id="cpro:CPRO_19040"/>
<protein>
    <submittedName>
        <fullName evidence="6">RND family efflux transporter, MFP subunit</fullName>
    </submittedName>
    <submittedName>
        <fullName evidence="5">Toluene efflux pump periplasmic linker protein TtgG</fullName>
    </submittedName>
</protein>
<dbReference type="NCBIfam" id="TIGR01730">
    <property type="entry name" value="RND_mfp"/>
    <property type="match status" value="1"/>
</dbReference>
<dbReference type="InterPro" id="IPR058637">
    <property type="entry name" value="YknX-like_C"/>
</dbReference>